<gene>
    <name evidence="2" type="ORF">GQ55_5G430500</name>
</gene>
<name>A0A2T7DPC9_9POAL</name>
<evidence type="ECO:0000313" key="2">
    <source>
        <dbReference type="EMBL" id="PUZ57435.1"/>
    </source>
</evidence>
<keyword evidence="3" id="KW-1185">Reference proteome</keyword>
<organism evidence="2 3">
    <name type="scientific">Panicum hallii var. hallii</name>
    <dbReference type="NCBI Taxonomy" id="1504633"/>
    <lineage>
        <taxon>Eukaryota</taxon>
        <taxon>Viridiplantae</taxon>
        <taxon>Streptophyta</taxon>
        <taxon>Embryophyta</taxon>
        <taxon>Tracheophyta</taxon>
        <taxon>Spermatophyta</taxon>
        <taxon>Magnoliopsida</taxon>
        <taxon>Liliopsida</taxon>
        <taxon>Poales</taxon>
        <taxon>Poaceae</taxon>
        <taxon>PACMAD clade</taxon>
        <taxon>Panicoideae</taxon>
        <taxon>Panicodae</taxon>
        <taxon>Paniceae</taxon>
        <taxon>Panicinae</taxon>
        <taxon>Panicum</taxon>
        <taxon>Panicum sect. Panicum</taxon>
    </lineage>
</organism>
<sequence length="92" mass="9698">MSDVFTPMEVCAARHDHATGVSWLAWRPGGTLALPACFAADRGLAPGVATKLPGPGLKLQGRQQLPPTKHSKLLGRTRTTEHSQVSATLNAS</sequence>
<proteinExistence type="predicted"/>
<evidence type="ECO:0000256" key="1">
    <source>
        <dbReference type="SAM" id="MobiDB-lite"/>
    </source>
</evidence>
<reference evidence="2 3" key="1">
    <citation type="submission" date="2018-04" db="EMBL/GenBank/DDBJ databases">
        <title>WGS assembly of Panicum hallii var. hallii HAL2.</title>
        <authorList>
            <person name="Lovell J."/>
            <person name="Jenkins J."/>
            <person name="Lowry D."/>
            <person name="Mamidi S."/>
            <person name="Sreedasyam A."/>
            <person name="Weng X."/>
            <person name="Barry K."/>
            <person name="Bonette J."/>
            <person name="Campitelli B."/>
            <person name="Daum C."/>
            <person name="Gordon S."/>
            <person name="Gould B."/>
            <person name="Lipzen A."/>
            <person name="MacQueen A."/>
            <person name="Palacio-Mejia J."/>
            <person name="Plott C."/>
            <person name="Shakirov E."/>
            <person name="Shu S."/>
            <person name="Yoshinaga Y."/>
            <person name="Zane M."/>
            <person name="Rokhsar D."/>
            <person name="Grimwood J."/>
            <person name="Schmutz J."/>
            <person name="Juenger T."/>
        </authorList>
    </citation>
    <scope>NUCLEOTIDE SEQUENCE [LARGE SCALE GENOMIC DNA]</scope>
    <source>
        <strain evidence="3">cv. HAL2</strain>
    </source>
</reference>
<accession>A0A2T7DPC9</accession>
<dbReference type="Gramene" id="PUZ57435">
    <property type="protein sequence ID" value="PUZ57435"/>
    <property type="gene ID" value="GQ55_5G430500"/>
</dbReference>
<dbReference type="Proteomes" id="UP000244336">
    <property type="component" value="Chromosome 5"/>
</dbReference>
<evidence type="ECO:0000313" key="3">
    <source>
        <dbReference type="Proteomes" id="UP000244336"/>
    </source>
</evidence>
<protein>
    <submittedName>
        <fullName evidence="2">Uncharacterized protein</fullName>
    </submittedName>
</protein>
<feature type="region of interest" description="Disordered" evidence="1">
    <location>
        <begin position="54"/>
        <end position="92"/>
    </location>
</feature>
<dbReference type="EMBL" id="CM009753">
    <property type="protein sequence ID" value="PUZ57435.1"/>
    <property type="molecule type" value="Genomic_DNA"/>
</dbReference>
<dbReference type="AlphaFoldDB" id="A0A2T7DPC9"/>
<feature type="compositionally biased region" description="Polar residues" evidence="1">
    <location>
        <begin position="82"/>
        <end position="92"/>
    </location>
</feature>